<name>A0A068RS44_9FUNG</name>
<dbReference type="Proteomes" id="UP000027586">
    <property type="component" value="Unassembled WGS sequence"/>
</dbReference>
<dbReference type="AlphaFoldDB" id="A0A068RS44"/>
<dbReference type="InterPro" id="IPR003615">
    <property type="entry name" value="HNH_nuc"/>
</dbReference>
<dbReference type="OrthoDB" id="2290985at2759"/>
<dbReference type="SUPFAM" id="SSF54060">
    <property type="entry name" value="His-Me finger endonucleases"/>
    <property type="match status" value="2"/>
</dbReference>
<dbReference type="EMBL" id="CBTN010000011">
    <property type="protein sequence ID" value="CDH51791.1"/>
    <property type="molecule type" value="Genomic_DNA"/>
</dbReference>
<comment type="caution">
    <text evidence="3">The sequence shown here is derived from an EMBL/GenBank/DDBJ whole genome shotgun (WGS) entry which is preliminary data.</text>
</comment>
<gene>
    <name evidence="3" type="ORF">LCOR_03350.1</name>
</gene>
<evidence type="ECO:0000313" key="4">
    <source>
        <dbReference type="Proteomes" id="UP000027586"/>
    </source>
</evidence>
<reference evidence="3" key="1">
    <citation type="submission" date="2013-08" db="EMBL/GenBank/DDBJ databases">
        <title>Gene expansion shapes genome architecture in the human pathogen Lichtheimia corymbifera: an evolutionary genomics analysis in the ancient terrestrial Mucorales (Mucoromycotina).</title>
        <authorList>
            <person name="Schwartze V.U."/>
            <person name="Winter S."/>
            <person name="Shelest E."/>
            <person name="Marcet-Houben M."/>
            <person name="Horn F."/>
            <person name="Wehner S."/>
            <person name="Hoffmann K."/>
            <person name="Riege K."/>
            <person name="Sammeth M."/>
            <person name="Nowrousian M."/>
            <person name="Valiante V."/>
            <person name="Linde J."/>
            <person name="Jacobsen I.D."/>
            <person name="Marz M."/>
            <person name="Brakhage A.A."/>
            <person name="Gabaldon T."/>
            <person name="Bocker S."/>
            <person name="Voigt K."/>
        </authorList>
    </citation>
    <scope>NUCLEOTIDE SEQUENCE [LARGE SCALE GENOMIC DNA]</scope>
    <source>
        <strain evidence="3">FSU 9682</strain>
    </source>
</reference>
<accession>A0A068RS44</accession>
<feature type="region of interest" description="Disordered" evidence="1">
    <location>
        <begin position="1"/>
        <end position="20"/>
    </location>
</feature>
<dbReference type="STRING" id="1263082.A0A068RS44"/>
<proteinExistence type="predicted"/>
<dbReference type="Gene3D" id="3.90.75.20">
    <property type="match status" value="2"/>
</dbReference>
<feature type="domain" description="HNH nuclease" evidence="2">
    <location>
        <begin position="3"/>
        <end position="39"/>
    </location>
</feature>
<dbReference type="VEuPathDB" id="FungiDB:LCOR_03350.1"/>
<protein>
    <recommendedName>
        <fullName evidence="2">HNH nuclease domain-containing protein</fullName>
    </recommendedName>
</protein>
<dbReference type="Pfam" id="PF13392">
    <property type="entry name" value="HNH_3"/>
    <property type="match status" value="1"/>
</dbReference>
<organism evidence="3 4">
    <name type="scientific">Lichtheimia corymbifera JMRC:FSU:9682</name>
    <dbReference type="NCBI Taxonomy" id="1263082"/>
    <lineage>
        <taxon>Eukaryota</taxon>
        <taxon>Fungi</taxon>
        <taxon>Fungi incertae sedis</taxon>
        <taxon>Mucoromycota</taxon>
        <taxon>Mucoromycotina</taxon>
        <taxon>Mucoromycetes</taxon>
        <taxon>Mucorales</taxon>
        <taxon>Lichtheimiaceae</taxon>
        <taxon>Lichtheimia</taxon>
    </lineage>
</organism>
<evidence type="ECO:0000259" key="2">
    <source>
        <dbReference type="Pfam" id="PF13392"/>
    </source>
</evidence>
<dbReference type="InterPro" id="IPR044925">
    <property type="entry name" value="His-Me_finger_sf"/>
</dbReference>
<sequence>MLAFVGPCPPGQEVDHRNKDRLDNRLENLRYATRAENTRYIYEVINPHGAFIRRPGPLAEEGAVWRNIGVFLDQSDLSQYEVSDQGDVRDATSEEKRFLNFTNDGYVYVQMTINGFLRKYLVHRLVAYTFLRDDYDADNKNIVNHINSERDDNRSVNLKWCSQQENMVHARGVLTVVFYGSAQS</sequence>
<keyword evidence="4" id="KW-1185">Reference proteome</keyword>
<evidence type="ECO:0000313" key="3">
    <source>
        <dbReference type="EMBL" id="CDH51791.1"/>
    </source>
</evidence>
<evidence type="ECO:0000256" key="1">
    <source>
        <dbReference type="SAM" id="MobiDB-lite"/>
    </source>
</evidence>